<keyword evidence="13" id="KW-0902">Two-component regulatory system</keyword>
<keyword evidence="4" id="KW-1003">Cell membrane</keyword>
<evidence type="ECO:0000256" key="9">
    <source>
        <dbReference type="ARBA" id="ARBA00022777"/>
    </source>
</evidence>
<dbReference type="InterPro" id="IPR036641">
    <property type="entry name" value="HPT_dom_sf"/>
</dbReference>
<dbReference type="InterPro" id="IPR001789">
    <property type="entry name" value="Sig_transdc_resp-reg_receiver"/>
</dbReference>
<dbReference type="InterPro" id="IPR008207">
    <property type="entry name" value="Sig_transdc_His_kin_Hpt_dom"/>
</dbReference>
<evidence type="ECO:0000259" key="18">
    <source>
        <dbReference type="PROSITE" id="PS50109"/>
    </source>
</evidence>
<dbReference type="Gene3D" id="3.30.450.20">
    <property type="entry name" value="PAS domain"/>
    <property type="match status" value="1"/>
</dbReference>
<dbReference type="CDD" id="cd16922">
    <property type="entry name" value="HATPase_EvgS-ArcB-TorS-like"/>
    <property type="match status" value="1"/>
</dbReference>
<dbReference type="InterPro" id="IPR001638">
    <property type="entry name" value="Solute-binding_3/MltF_N"/>
</dbReference>
<dbReference type="SUPFAM" id="SSF55874">
    <property type="entry name" value="ATPase domain of HSP90 chaperone/DNA topoisomerase II/histidine kinase"/>
    <property type="match status" value="1"/>
</dbReference>
<dbReference type="Pfam" id="PF00072">
    <property type="entry name" value="Response_reg"/>
    <property type="match status" value="1"/>
</dbReference>
<dbReference type="InterPro" id="IPR003661">
    <property type="entry name" value="HisK_dim/P_dom"/>
</dbReference>
<keyword evidence="6 16" id="KW-0597">Phosphoprotein</keyword>
<dbReference type="Gene3D" id="1.10.287.130">
    <property type="match status" value="1"/>
</dbReference>
<reference evidence="21 22" key="1">
    <citation type="submission" date="2016-09" db="EMBL/GenBank/DDBJ databases">
        <title>Genomic Taxonomy of the Vibrionaceae.</title>
        <authorList>
            <person name="Gonzalez-Castillo A."/>
            <person name="Gomez-Gil B."/>
            <person name="Enciso-Ibarra K."/>
        </authorList>
    </citation>
    <scope>NUCLEOTIDE SEQUENCE [LARGE SCALE GENOMIC DNA]</scope>
    <source>
        <strain evidence="21 22">CAIM 1731</strain>
    </source>
</reference>
<evidence type="ECO:0000256" key="16">
    <source>
        <dbReference type="PROSITE-ProRule" id="PRU00169"/>
    </source>
</evidence>
<evidence type="ECO:0000256" key="2">
    <source>
        <dbReference type="ARBA" id="ARBA00004429"/>
    </source>
</evidence>
<evidence type="ECO:0000313" key="21">
    <source>
        <dbReference type="EMBL" id="OLQ92229.1"/>
    </source>
</evidence>
<evidence type="ECO:0000256" key="3">
    <source>
        <dbReference type="ARBA" id="ARBA00012438"/>
    </source>
</evidence>
<feature type="domain" description="HPt" evidence="20">
    <location>
        <begin position="1045"/>
        <end position="1142"/>
    </location>
</feature>
<dbReference type="SMART" id="SM00062">
    <property type="entry name" value="PBPb"/>
    <property type="match status" value="1"/>
</dbReference>
<dbReference type="SUPFAM" id="SSF47384">
    <property type="entry name" value="Homodimeric domain of signal transducing histidine kinase"/>
    <property type="match status" value="1"/>
</dbReference>
<comment type="subcellular location">
    <subcellularLocation>
        <location evidence="2">Cell inner membrane</location>
        <topology evidence="2">Multi-pass membrane protein</topology>
    </subcellularLocation>
</comment>
<dbReference type="Pfam" id="PF00497">
    <property type="entry name" value="SBP_bac_3"/>
    <property type="match status" value="1"/>
</dbReference>
<dbReference type="CDD" id="cd17546">
    <property type="entry name" value="REC_hyHK_CKI1_RcsC-like"/>
    <property type="match status" value="1"/>
</dbReference>
<sequence>MVLPQGLAHDIGLLIASQLQVEIAYLAFPTIADVKNAIKSGEVDLAIGYLKTDQRERDFIFSEPIYKEAVAGWISPEHRNHVEPNQLRWACLKGMSLCSILKENNFNNVIEVDDYDNFYEYLSQGKADAIIGFYSSFLNYFANNSIENQHLYFDHRFDDYDSHVILNKNNVVLRDKLDSLINNLSFKESLNVFEDFYRDYYYPKNLYTRWFNRDQRKILVRYTVDEDLFPYSYINESAKVSGYIHDVIERIEAMTPLEFEYIPSQGADLKNMLSEGVVDFIPIAKQSEYDSTTMQAIRSNIDVKYVLLKSLKDSDQEQYALLDRFNYTPKDKVPNGFRFFQNTDNLLQALADGDVSHAYINKYLVDRILRSDNEVPFQISSVMGKYNFNTKAYMLIRKDDLKLQELLQEAFTMLSKRELDSLWSTYDKVEYRYGYREETVNYIFFVLLLTFLFSSIGVYVFVSRMRKQVDGAHKKSELSEVHRRWLVDIIDNIPNYVCIRDESGTVELSNRSFRRLCRSIGQLNENELLEFIMDSAHVELRKDYSKHLHILDNTHPLSGKYFHVVNNQVTHYVGNVSLYMTVLTDITELKEKEQKLIKANKKAEASIQQKTNFLAVISHELRTPISGILGLMEMLEQRISDDLGQQILNNAAASTSKLKLLVDDILDFSKLDAQQLSINRDKHNLALELSPILKSFESLATRKGVGFHLNWIPTAYIISDVDFLRFSQIVSNVLSNAVKFTEYGSIVVKLRVTPEQLVLEIKDSGIGMEPQELEHIFDPFVQAQDNIARKYGGTGLGMSIVKNLVDLMQGTIEIKSAKDIGTSVHIQLPIASTGYAFPIASGELVSSSETMSNWLRAFDVDNSRVVEIPTYNDKRNVYPDDVIKLLTQEAMVGEGLDDSEPFAPLQGKVLVVEDDPINRFLVKLQLDTIGVEAVIVDQGDEALSLIRDSGIKFDVLLTDCHMPGMNGFELTRAVRNIDSDFATIPVIAFTADNSELITTKAAREGIESILYKPYELNDLYKVLNAVLPHSLDLKHVPLVDEHADNTLLGKFSEQDRMLMAQAVIDSMSLAVEQLNDEHGDIGAITHRLKGAAGALSISVVVELCEKLSESPHDRRLKITLIECLENILVEARKYIEQLATHK</sequence>
<dbReference type="InterPro" id="IPR003594">
    <property type="entry name" value="HATPase_dom"/>
</dbReference>
<dbReference type="SUPFAM" id="SSF52172">
    <property type="entry name" value="CheY-like"/>
    <property type="match status" value="1"/>
</dbReference>
<dbReference type="PANTHER" id="PTHR43047">
    <property type="entry name" value="TWO-COMPONENT HISTIDINE PROTEIN KINASE"/>
    <property type="match status" value="1"/>
</dbReference>
<dbReference type="Gene3D" id="3.40.50.2300">
    <property type="match status" value="1"/>
</dbReference>
<evidence type="ECO:0000256" key="7">
    <source>
        <dbReference type="ARBA" id="ARBA00022679"/>
    </source>
</evidence>
<keyword evidence="11" id="KW-0067">ATP-binding</keyword>
<comment type="catalytic activity">
    <reaction evidence="1">
        <text>ATP + protein L-histidine = ADP + protein N-phospho-L-histidine.</text>
        <dbReference type="EC" id="2.7.13.3"/>
    </reaction>
</comment>
<dbReference type="InterPro" id="IPR004358">
    <property type="entry name" value="Sig_transdc_His_kin-like_C"/>
</dbReference>
<evidence type="ECO:0000256" key="11">
    <source>
        <dbReference type="ARBA" id="ARBA00022840"/>
    </source>
</evidence>
<keyword evidence="9" id="KW-0418">Kinase</keyword>
<keyword evidence="22" id="KW-1185">Reference proteome</keyword>
<protein>
    <recommendedName>
        <fullName evidence="3">histidine kinase</fullName>
        <ecNumber evidence="3">2.7.13.3</ecNumber>
    </recommendedName>
</protein>
<dbReference type="SMART" id="SM00448">
    <property type="entry name" value="REC"/>
    <property type="match status" value="1"/>
</dbReference>
<dbReference type="PROSITE" id="PS50110">
    <property type="entry name" value="RESPONSE_REGULATORY"/>
    <property type="match status" value="1"/>
</dbReference>
<evidence type="ECO:0000256" key="1">
    <source>
        <dbReference type="ARBA" id="ARBA00000085"/>
    </source>
</evidence>
<evidence type="ECO:0000256" key="14">
    <source>
        <dbReference type="ARBA" id="ARBA00023136"/>
    </source>
</evidence>
<feature type="transmembrane region" description="Helical" evidence="17">
    <location>
        <begin position="442"/>
        <end position="462"/>
    </location>
</feature>
<comment type="caution">
    <text evidence="21">The sequence shown here is derived from an EMBL/GenBank/DDBJ whole genome shotgun (WGS) entry which is preliminary data.</text>
</comment>
<feature type="modified residue" description="4-aspartylphosphate" evidence="16">
    <location>
        <position position="959"/>
    </location>
</feature>
<evidence type="ECO:0000259" key="19">
    <source>
        <dbReference type="PROSITE" id="PS50110"/>
    </source>
</evidence>
<dbReference type="InterPro" id="IPR005467">
    <property type="entry name" value="His_kinase_dom"/>
</dbReference>
<dbReference type="SUPFAM" id="SSF47226">
    <property type="entry name" value="Histidine-containing phosphotransfer domain, HPT domain"/>
    <property type="match status" value="1"/>
</dbReference>
<evidence type="ECO:0000256" key="13">
    <source>
        <dbReference type="ARBA" id="ARBA00023012"/>
    </source>
</evidence>
<evidence type="ECO:0000256" key="10">
    <source>
        <dbReference type="ARBA" id="ARBA00022801"/>
    </source>
</evidence>
<dbReference type="Pfam" id="PF02518">
    <property type="entry name" value="HATPase_c"/>
    <property type="match status" value="1"/>
</dbReference>
<dbReference type="PRINTS" id="PR00344">
    <property type="entry name" value="BCTRLSENSOR"/>
</dbReference>
<evidence type="ECO:0000259" key="20">
    <source>
        <dbReference type="PROSITE" id="PS50894"/>
    </source>
</evidence>
<dbReference type="PROSITE" id="PS50894">
    <property type="entry name" value="HPT"/>
    <property type="match status" value="1"/>
</dbReference>
<accession>A0ABX3FGS4</accession>
<dbReference type="CDD" id="cd00082">
    <property type="entry name" value="HisKA"/>
    <property type="match status" value="1"/>
</dbReference>
<dbReference type="PROSITE" id="PS50109">
    <property type="entry name" value="HIS_KIN"/>
    <property type="match status" value="1"/>
</dbReference>
<evidence type="ECO:0000256" key="4">
    <source>
        <dbReference type="ARBA" id="ARBA00022475"/>
    </source>
</evidence>
<dbReference type="SMART" id="SM00388">
    <property type="entry name" value="HisKA"/>
    <property type="match status" value="1"/>
</dbReference>
<dbReference type="SMART" id="SM00387">
    <property type="entry name" value="HATPase_c"/>
    <property type="match status" value="1"/>
</dbReference>
<proteinExistence type="predicted"/>
<keyword evidence="5" id="KW-0997">Cell inner membrane</keyword>
<dbReference type="EC" id="2.7.13.3" evidence="3"/>
<evidence type="ECO:0000313" key="22">
    <source>
        <dbReference type="Proteomes" id="UP000186206"/>
    </source>
</evidence>
<feature type="domain" description="Response regulatory" evidence="19">
    <location>
        <begin position="908"/>
        <end position="1027"/>
    </location>
</feature>
<evidence type="ECO:0000256" key="8">
    <source>
        <dbReference type="ARBA" id="ARBA00022692"/>
    </source>
</evidence>
<dbReference type="Gene3D" id="3.40.190.10">
    <property type="entry name" value="Periplasmic binding protein-like II"/>
    <property type="match status" value="4"/>
</dbReference>
<gene>
    <name evidence="21" type="ORF">BIY21_12390</name>
</gene>
<dbReference type="Pfam" id="PF00512">
    <property type="entry name" value="HisKA"/>
    <property type="match status" value="1"/>
</dbReference>
<organism evidence="21 22">
    <name type="scientific">Vibrio ponticus</name>
    <dbReference type="NCBI Taxonomy" id="265668"/>
    <lineage>
        <taxon>Bacteria</taxon>
        <taxon>Pseudomonadati</taxon>
        <taxon>Pseudomonadota</taxon>
        <taxon>Gammaproteobacteria</taxon>
        <taxon>Vibrionales</taxon>
        <taxon>Vibrionaceae</taxon>
        <taxon>Vibrio</taxon>
    </lineage>
</organism>
<dbReference type="InterPro" id="IPR036097">
    <property type="entry name" value="HisK_dim/P_sf"/>
</dbReference>
<keyword evidence="12 17" id="KW-1133">Transmembrane helix</keyword>
<evidence type="ECO:0000256" key="17">
    <source>
        <dbReference type="SAM" id="Phobius"/>
    </source>
</evidence>
<feature type="modified residue" description="Phosphohistidine" evidence="15">
    <location>
        <position position="1086"/>
    </location>
</feature>
<dbReference type="SUPFAM" id="SSF53850">
    <property type="entry name" value="Periplasmic binding protein-like II"/>
    <property type="match status" value="2"/>
</dbReference>
<keyword evidence="14 17" id="KW-0472">Membrane</keyword>
<dbReference type="Gene3D" id="3.30.565.10">
    <property type="entry name" value="Histidine kinase-like ATPase, C-terminal domain"/>
    <property type="match status" value="1"/>
</dbReference>
<evidence type="ECO:0000256" key="15">
    <source>
        <dbReference type="PROSITE-ProRule" id="PRU00110"/>
    </source>
</evidence>
<name>A0ABX3FGS4_9VIBR</name>
<keyword evidence="11" id="KW-0547">Nucleotide-binding</keyword>
<keyword evidence="7" id="KW-0808">Transferase</keyword>
<evidence type="ECO:0000256" key="12">
    <source>
        <dbReference type="ARBA" id="ARBA00022989"/>
    </source>
</evidence>
<keyword evidence="10" id="KW-0378">Hydrolase</keyword>
<feature type="domain" description="Histidine kinase" evidence="18">
    <location>
        <begin position="616"/>
        <end position="832"/>
    </location>
</feature>
<dbReference type="InterPro" id="IPR011006">
    <property type="entry name" value="CheY-like_superfamily"/>
</dbReference>
<evidence type="ECO:0000256" key="5">
    <source>
        <dbReference type="ARBA" id="ARBA00022519"/>
    </source>
</evidence>
<dbReference type="Proteomes" id="UP000186206">
    <property type="component" value="Unassembled WGS sequence"/>
</dbReference>
<dbReference type="EMBL" id="MJMI01000090">
    <property type="protein sequence ID" value="OLQ92229.1"/>
    <property type="molecule type" value="Genomic_DNA"/>
</dbReference>
<evidence type="ECO:0000256" key="6">
    <source>
        <dbReference type="ARBA" id="ARBA00022553"/>
    </source>
</evidence>
<keyword evidence="8 17" id="KW-0812">Transmembrane</keyword>
<dbReference type="PANTHER" id="PTHR43047:SF72">
    <property type="entry name" value="OSMOSENSING HISTIDINE PROTEIN KINASE SLN1"/>
    <property type="match status" value="1"/>
</dbReference>
<dbReference type="InterPro" id="IPR036890">
    <property type="entry name" value="HATPase_C_sf"/>
</dbReference>